<protein>
    <submittedName>
        <fullName evidence="5">Glycoside hydrolase</fullName>
    </submittedName>
</protein>
<dbReference type="SUPFAM" id="SSF75005">
    <property type="entry name" value="Arabinanase/levansucrase/invertase"/>
    <property type="match status" value="1"/>
</dbReference>
<sequence>MPFLIMRCVLMKMLLLLISLSALYQPMIYARTDYIYPGKVWPDVKSNPINAHGGGIYYDGEYYYFYGEYRVGKSIFSNEWQGSNQKVNMYRSKDLVHWMPVGIVLDLSHLPENYQLERPKIIYNKKNKEYVMWFHLEKNKKFTDGSGEAGVATSNNITGPYTFISASYSNAGVKPFSPAANTDSSNWFVRQANKRFEKYFSRGQPVRDMALFVDDDEKAYLIYESEDNYSLQVARLSDDYKSFSGVYSRILVGQLNEAPSIMKYKNKYYLITSGLSGYRPNAARISVADNILGPWVTLGNPMSSFNSNDILTSFHSQPTYILKVKSDKYIYLGDRWDFKNNSYSDLWKSTYVWLPINFSNEIPSISWVEKLSPD</sequence>
<dbReference type="InterPro" id="IPR023296">
    <property type="entry name" value="Glyco_hydro_beta-prop_sf"/>
</dbReference>
<evidence type="ECO:0000313" key="5">
    <source>
        <dbReference type="EMBL" id="BAO27541.1"/>
    </source>
</evidence>
<dbReference type="GO" id="GO:0005975">
    <property type="term" value="P:carbohydrate metabolic process"/>
    <property type="evidence" value="ECO:0007669"/>
    <property type="project" value="InterPro"/>
</dbReference>
<evidence type="ECO:0000256" key="4">
    <source>
        <dbReference type="RuleBase" id="RU361187"/>
    </source>
</evidence>
<dbReference type="Pfam" id="PF04616">
    <property type="entry name" value="Glyco_hydro_43"/>
    <property type="match status" value="1"/>
</dbReference>
<dbReference type="GO" id="GO:0004553">
    <property type="term" value="F:hydrolase activity, hydrolyzing O-glycosyl compounds"/>
    <property type="evidence" value="ECO:0007669"/>
    <property type="project" value="InterPro"/>
</dbReference>
<proteinExistence type="inferred from homology"/>
<dbReference type="AlphaFoldDB" id="W0S972"/>
<evidence type="ECO:0000256" key="3">
    <source>
        <dbReference type="ARBA" id="ARBA00023295"/>
    </source>
</evidence>
<comment type="similarity">
    <text evidence="1 4">Belongs to the glycosyl hydrolase 43 family.</text>
</comment>
<name>W0S972_9ENTR</name>
<reference evidence="6" key="3">
    <citation type="submission" date="2014-04" db="EMBL/GenBank/DDBJ databases">
        <authorList>
            <person name="Harrison E."/>
        </authorList>
    </citation>
    <scope>NUCLEOTIDE SEQUENCE</scope>
    <source>
        <strain evidence="6">Mich. 61</strain>
    </source>
</reference>
<gene>
    <name evidence="6" type="primary">wckI</name>
</gene>
<dbReference type="EMBL" id="AB819895">
    <property type="protein sequence ID" value="BAO27541.1"/>
    <property type="molecule type" value="Genomic_DNA"/>
</dbReference>
<accession>W0S972</accession>
<keyword evidence="3 4" id="KW-0326">Glycosidase</keyword>
<reference evidence="6" key="4">
    <citation type="journal article" date="2015" name="Sci. Rep.">
        <title>Genetic analysis of capsular polysaccharide synthesis gene clusters in 79 capsular types of Klebsiella spp.</title>
        <authorList>
            <person name="Pan Y.J."/>
            <person name="Lin T.L."/>
            <person name="Chen C.T."/>
            <person name="Chen Y.Y."/>
            <person name="Hsieh P.F."/>
            <person name="Hsu C.R."/>
            <person name="Wu M.C."/>
            <person name="Wang J.T."/>
        </authorList>
    </citation>
    <scope>NUCLEOTIDE SEQUENCE</scope>
    <source>
        <strain evidence="6">Mich. 61</strain>
    </source>
</reference>
<dbReference type="Gene3D" id="2.115.10.20">
    <property type="entry name" value="Glycosyl hydrolase domain, family 43"/>
    <property type="match status" value="1"/>
</dbReference>
<evidence type="ECO:0000313" key="6">
    <source>
        <dbReference type="EMBL" id="BAT23344.1"/>
    </source>
</evidence>
<dbReference type="CDD" id="cd18825">
    <property type="entry name" value="GH43_CtGH43-like"/>
    <property type="match status" value="1"/>
</dbReference>
<dbReference type="EMBL" id="AB924556">
    <property type="protein sequence ID" value="BAT23344.1"/>
    <property type="molecule type" value="Genomic_DNA"/>
</dbReference>
<evidence type="ECO:0000256" key="2">
    <source>
        <dbReference type="ARBA" id="ARBA00022801"/>
    </source>
</evidence>
<reference evidence="5" key="1">
    <citation type="journal article" date="2013" name="PLoS ONE">
        <title>Capsular Types of Klebsiella pneumoniae Revisited by wzc Sequencing.</title>
        <authorList>
            <person name="Pan Y.J."/>
            <person name="Lin T.L."/>
            <person name="Chen Y.H."/>
            <person name="Hsu C.R."/>
            <person name="Hsieh P.F."/>
            <person name="Wu M.C."/>
            <person name="Wang J.T."/>
        </authorList>
    </citation>
    <scope>NUCLEOTIDE SEQUENCE</scope>
    <source>
        <strain evidence="5">Mich. 61</strain>
    </source>
</reference>
<dbReference type="PANTHER" id="PTHR22925:SF3">
    <property type="entry name" value="GLYCOSYL HYDROLASE FAMILY PROTEIN 43"/>
    <property type="match status" value="1"/>
</dbReference>
<evidence type="ECO:0000256" key="1">
    <source>
        <dbReference type="ARBA" id="ARBA00009865"/>
    </source>
</evidence>
<reference evidence="5" key="2">
    <citation type="submission" date="2013-05" db="EMBL/GenBank/DDBJ databases">
        <authorList>
            <person name="Yi-Jiun P."/>
        </authorList>
    </citation>
    <scope>NUCLEOTIDE SEQUENCE</scope>
    <source>
        <strain evidence="5">Mich. 61</strain>
    </source>
</reference>
<dbReference type="InterPro" id="IPR006710">
    <property type="entry name" value="Glyco_hydro_43"/>
</dbReference>
<keyword evidence="2 4" id="KW-0378">Hydrolase</keyword>
<dbReference type="PANTHER" id="PTHR22925">
    <property type="entry name" value="GLYCOSYL HYDROLASE 43 FAMILY MEMBER"/>
    <property type="match status" value="1"/>
</dbReference>
<organism evidence="5">
    <name type="scientific">Klebsiella sp. Mich. 61</name>
    <dbReference type="NCBI Taxonomy" id="1339199"/>
    <lineage>
        <taxon>Bacteria</taxon>
        <taxon>Pseudomonadati</taxon>
        <taxon>Pseudomonadota</taxon>
        <taxon>Gammaproteobacteria</taxon>
        <taxon>Enterobacterales</taxon>
        <taxon>Enterobacteriaceae</taxon>
        <taxon>Klebsiella/Raoultella group</taxon>
        <taxon>Klebsiella</taxon>
    </lineage>
</organism>